<reference evidence="12" key="1">
    <citation type="submission" date="2019-03" db="EMBL/GenBank/DDBJ databases">
        <title>Snf2 controls pulcherriminic acid biosynthesis and connects pigmentation and antifungal activity of the yeast Metschnikowia pulcherrima.</title>
        <authorList>
            <person name="Gore-Lloyd D."/>
            <person name="Sumann I."/>
            <person name="Brachmann A.O."/>
            <person name="Schneeberger K."/>
            <person name="Ortiz-Merino R.A."/>
            <person name="Moreno-Beltran M."/>
            <person name="Schlaefli M."/>
            <person name="Kirner P."/>
            <person name="Santos Kron A."/>
            <person name="Wolfe K.H."/>
            <person name="Piel J."/>
            <person name="Ahrens C.H."/>
            <person name="Henk D."/>
            <person name="Freimoser F.M."/>
        </authorList>
    </citation>
    <scope>NUCLEOTIDE SEQUENCE [LARGE SCALE GENOMIC DNA]</scope>
    <source>
        <strain evidence="12">APC 1.2</strain>
    </source>
</reference>
<protein>
    <submittedName>
        <fullName evidence="11">TOM7 family protein</fullName>
    </submittedName>
</protein>
<comment type="subcellular location">
    <subcellularLocation>
        <location evidence="1">Mitochondrion outer membrane</location>
        <topology evidence="1">Single-pass membrane protein</topology>
    </subcellularLocation>
</comment>
<evidence type="ECO:0000313" key="11">
    <source>
        <dbReference type="EMBL" id="QBM86010.1"/>
    </source>
</evidence>
<comment type="similarity">
    <text evidence="2">Belongs to the Tom7 family.</text>
</comment>
<evidence type="ECO:0000256" key="10">
    <source>
        <dbReference type="SAM" id="MobiDB-lite"/>
    </source>
</evidence>
<proteinExistence type="inferred from homology"/>
<keyword evidence="6" id="KW-0653">Protein transport</keyword>
<evidence type="ECO:0000313" key="12">
    <source>
        <dbReference type="Proteomes" id="UP000292447"/>
    </source>
</evidence>
<dbReference type="Proteomes" id="UP000292447">
    <property type="component" value="Chromosome I"/>
</dbReference>
<gene>
    <name evidence="11" type="primary">MPUL0A06420</name>
    <name evidence="11" type="ORF">METSCH_A06420</name>
</gene>
<accession>A0A4P6XFI6</accession>
<dbReference type="Pfam" id="PF08038">
    <property type="entry name" value="Tom7"/>
    <property type="match status" value="1"/>
</dbReference>
<dbReference type="PANTHER" id="PTHR34944:SF2">
    <property type="entry name" value="MITOCHONDRIAL IMPORT RECEPTOR SUBUNIT TOM7"/>
    <property type="match status" value="1"/>
</dbReference>
<keyword evidence="12" id="KW-1185">Reference proteome</keyword>
<keyword evidence="4" id="KW-0812">Transmembrane</keyword>
<dbReference type="AlphaFoldDB" id="A0A4P6XFI6"/>
<evidence type="ECO:0000256" key="4">
    <source>
        <dbReference type="ARBA" id="ARBA00022692"/>
    </source>
</evidence>
<evidence type="ECO:0000256" key="1">
    <source>
        <dbReference type="ARBA" id="ARBA00004572"/>
    </source>
</evidence>
<dbReference type="GO" id="GO:0045040">
    <property type="term" value="P:protein insertion into mitochondrial outer membrane"/>
    <property type="evidence" value="ECO:0007669"/>
    <property type="project" value="TreeGrafter"/>
</dbReference>
<organism evidence="11 12">
    <name type="scientific">Metschnikowia aff. pulcherrima</name>
    <dbReference type="NCBI Taxonomy" id="2163413"/>
    <lineage>
        <taxon>Eukaryota</taxon>
        <taxon>Fungi</taxon>
        <taxon>Dikarya</taxon>
        <taxon>Ascomycota</taxon>
        <taxon>Saccharomycotina</taxon>
        <taxon>Pichiomycetes</taxon>
        <taxon>Metschnikowiaceae</taxon>
        <taxon>Metschnikowia</taxon>
    </lineage>
</organism>
<dbReference type="GO" id="GO:0030150">
    <property type="term" value="P:protein import into mitochondrial matrix"/>
    <property type="evidence" value="ECO:0007669"/>
    <property type="project" value="InterPro"/>
</dbReference>
<keyword evidence="7" id="KW-1133">Transmembrane helix</keyword>
<sequence>MDRDPDTSTSPQQPVRCEKKRGRRQVHHKDRKNINTTMATTYQLALSDESKERILKVMSYSRTIAHYGFIPFILYLGWKSTPSKPSLFNLLSPFPSA</sequence>
<evidence type="ECO:0000256" key="2">
    <source>
        <dbReference type="ARBA" id="ARBA00010917"/>
    </source>
</evidence>
<evidence type="ECO:0000256" key="8">
    <source>
        <dbReference type="ARBA" id="ARBA00023128"/>
    </source>
</evidence>
<dbReference type="GO" id="GO:0005742">
    <property type="term" value="C:mitochondrial outer membrane translocase complex"/>
    <property type="evidence" value="ECO:0007669"/>
    <property type="project" value="InterPro"/>
</dbReference>
<feature type="region of interest" description="Disordered" evidence="10">
    <location>
        <begin position="1"/>
        <end position="30"/>
    </location>
</feature>
<evidence type="ECO:0000256" key="9">
    <source>
        <dbReference type="ARBA" id="ARBA00023136"/>
    </source>
</evidence>
<keyword evidence="9" id="KW-0472">Membrane</keyword>
<evidence type="ECO:0000256" key="3">
    <source>
        <dbReference type="ARBA" id="ARBA00022448"/>
    </source>
</evidence>
<dbReference type="InterPro" id="IPR012621">
    <property type="entry name" value="Tom7"/>
</dbReference>
<keyword evidence="3" id="KW-0813">Transport</keyword>
<keyword evidence="5" id="KW-1000">Mitochondrion outer membrane</keyword>
<dbReference type="EMBL" id="CP034456">
    <property type="protein sequence ID" value="QBM86010.1"/>
    <property type="molecule type" value="Genomic_DNA"/>
</dbReference>
<evidence type="ECO:0000256" key="5">
    <source>
        <dbReference type="ARBA" id="ARBA00022787"/>
    </source>
</evidence>
<feature type="compositionally biased region" description="Basic residues" evidence="10">
    <location>
        <begin position="18"/>
        <end position="30"/>
    </location>
</feature>
<name>A0A4P6XFI6_9ASCO</name>
<dbReference type="PANTHER" id="PTHR34944">
    <property type="entry name" value="MITOCHONDRIAL IMPORT RECEPTOR SUBUNIT TOM7"/>
    <property type="match status" value="1"/>
</dbReference>
<evidence type="ECO:0000256" key="6">
    <source>
        <dbReference type="ARBA" id="ARBA00022927"/>
    </source>
</evidence>
<evidence type="ECO:0000256" key="7">
    <source>
        <dbReference type="ARBA" id="ARBA00022989"/>
    </source>
</evidence>
<keyword evidence="8" id="KW-0496">Mitochondrion</keyword>
<dbReference type="STRING" id="2163413.A0A4P6XFI6"/>